<feature type="transmembrane region" description="Helical" evidence="1">
    <location>
        <begin position="44"/>
        <end position="66"/>
    </location>
</feature>
<keyword evidence="1" id="KW-1133">Transmembrane helix</keyword>
<evidence type="ECO:0000256" key="1">
    <source>
        <dbReference type="SAM" id="Phobius"/>
    </source>
</evidence>
<dbReference type="Proteomes" id="UP000234681">
    <property type="component" value="Chromosome 17"/>
</dbReference>
<name>A6J7B9_RAT</name>
<reference evidence="3" key="1">
    <citation type="submission" date="2005-09" db="EMBL/GenBank/DDBJ databases">
        <authorList>
            <person name="Mural R.J."/>
            <person name="Li P.W."/>
            <person name="Adams M.D."/>
            <person name="Amanatides P.G."/>
            <person name="Baden-Tillson H."/>
            <person name="Barnstead M."/>
            <person name="Chin S.H."/>
            <person name="Dew I."/>
            <person name="Evans C.A."/>
            <person name="Ferriera S."/>
            <person name="Flanigan M."/>
            <person name="Fosler C."/>
            <person name="Glodek A."/>
            <person name="Gu Z."/>
            <person name="Holt R.A."/>
            <person name="Jennings D."/>
            <person name="Kraft C.L."/>
            <person name="Lu F."/>
            <person name="Nguyen T."/>
            <person name="Nusskern D.R."/>
            <person name="Pfannkoch C.M."/>
            <person name="Sitter C."/>
            <person name="Sutton G.G."/>
            <person name="Venter J.C."/>
            <person name="Wang Z."/>
            <person name="Woodage T."/>
            <person name="Zheng X.H."/>
            <person name="Zhong F."/>
        </authorList>
    </citation>
    <scope>NUCLEOTIDE SEQUENCE [LARGE SCALE GENOMIC DNA]</scope>
    <source>
        <strain>BN</strain>
        <strain evidence="3">Sprague-Dawley</strain>
    </source>
</reference>
<keyword evidence="1" id="KW-0812">Transmembrane</keyword>
<dbReference type="EMBL" id="CH473977">
    <property type="protein sequence ID" value="EDL98269.1"/>
    <property type="molecule type" value="Genomic_DNA"/>
</dbReference>
<evidence type="ECO:0000313" key="2">
    <source>
        <dbReference type="EMBL" id="EDL98269.1"/>
    </source>
</evidence>
<organism evidence="2 3">
    <name type="scientific">Rattus norvegicus</name>
    <name type="common">Rat</name>
    <dbReference type="NCBI Taxonomy" id="10116"/>
    <lineage>
        <taxon>Eukaryota</taxon>
        <taxon>Metazoa</taxon>
        <taxon>Chordata</taxon>
        <taxon>Craniata</taxon>
        <taxon>Vertebrata</taxon>
        <taxon>Euteleostomi</taxon>
        <taxon>Mammalia</taxon>
        <taxon>Eutheria</taxon>
        <taxon>Euarchontoglires</taxon>
        <taxon>Glires</taxon>
        <taxon>Rodentia</taxon>
        <taxon>Myomorpha</taxon>
        <taxon>Muroidea</taxon>
        <taxon>Muridae</taxon>
        <taxon>Murinae</taxon>
        <taxon>Rattus</taxon>
    </lineage>
</organism>
<gene>
    <name evidence="2" type="ORF">rCG_44164</name>
</gene>
<evidence type="ECO:0000313" key="3">
    <source>
        <dbReference type="Proteomes" id="UP000234681"/>
    </source>
</evidence>
<accession>A6J7B9</accession>
<sequence>MDTHTHTHAHSYPHMCTHQTHTHAYTYAHTQAKTLRHACPMWEWGAFPLSAVTSGAAALLCHFCLVKLCPYSSDRKQTRKWLGKRGVQAHRRKERESHCLPGNDTSKLFAGVDLKLA</sequence>
<proteinExistence type="predicted"/>
<protein>
    <submittedName>
        <fullName evidence="2">RCG44164</fullName>
    </submittedName>
</protein>
<dbReference type="AlphaFoldDB" id="A6J7B9"/>
<keyword evidence="1" id="KW-0472">Membrane</keyword>